<dbReference type="Pfam" id="PF04140">
    <property type="entry name" value="ICMT"/>
    <property type="match status" value="1"/>
</dbReference>
<comment type="similarity">
    <text evidence="5">Belongs to the class VI-like SAM-binding methyltransferase superfamily. Isoprenylcysteine carboxyl methyltransferase family.</text>
</comment>
<gene>
    <name evidence="6" type="ORF">AAE3_LOCUS4634</name>
</gene>
<evidence type="ECO:0000256" key="1">
    <source>
        <dbReference type="ARBA" id="ARBA00004141"/>
    </source>
</evidence>
<dbReference type="AlphaFoldDB" id="A0A8S0WZ73"/>
<reference evidence="6 7" key="1">
    <citation type="submission" date="2020-01" db="EMBL/GenBank/DDBJ databases">
        <authorList>
            <person name="Gupta K D."/>
        </authorList>
    </citation>
    <scope>NUCLEOTIDE SEQUENCE [LARGE SCALE GENOMIC DNA]</scope>
</reference>
<dbReference type="EMBL" id="CACVBS010000036">
    <property type="protein sequence ID" value="CAA7262508.1"/>
    <property type="molecule type" value="Genomic_DNA"/>
</dbReference>
<keyword evidence="7" id="KW-1185">Reference proteome</keyword>
<proteinExistence type="inferred from homology"/>
<feature type="transmembrane region" description="Helical" evidence="5">
    <location>
        <begin position="7"/>
        <end position="26"/>
    </location>
</feature>
<dbReference type="Proteomes" id="UP000467700">
    <property type="component" value="Unassembled WGS sequence"/>
</dbReference>
<dbReference type="OrthoDB" id="422086at2759"/>
<keyword evidence="5" id="KW-0489">Methyltransferase</keyword>
<evidence type="ECO:0000313" key="7">
    <source>
        <dbReference type="Proteomes" id="UP000467700"/>
    </source>
</evidence>
<dbReference type="PANTHER" id="PTHR12714:SF25">
    <property type="entry name" value="CONSERVED HYPOTHETICAL MEMBRANE PROTEIN"/>
    <property type="match status" value="1"/>
</dbReference>
<evidence type="ECO:0000256" key="5">
    <source>
        <dbReference type="RuleBase" id="RU362022"/>
    </source>
</evidence>
<evidence type="ECO:0000256" key="2">
    <source>
        <dbReference type="ARBA" id="ARBA00022692"/>
    </source>
</evidence>
<dbReference type="GO" id="GO:0004671">
    <property type="term" value="F:protein C-terminal S-isoprenylcysteine carboxyl O-methyltransferase activity"/>
    <property type="evidence" value="ECO:0007669"/>
    <property type="project" value="UniProtKB-EC"/>
</dbReference>
<dbReference type="PANTHER" id="PTHR12714">
    <property type="entry name" value="PROTEIN-S ISOPRENYLCYSTEINE O-METHYLTRANSFERASE"/>
    <property type="match status" value="1"/>
</dbReference>
<keyword evidence="5" id="KW-0949">S-adenosyl-L-methionine</keyword>
<sequence length="241" mass="26636">MEPISSPAVINTFFLLATAASVHLSLSPPNPPVKSDECCSGTEGTNTLFEKFVQSITYCSKCIAWIGALCNILFILIRHHELFVDRRKLTEKYARSFLHEAVHPAMVIGAISAVLATVLRMWCFKTLGPFFTFEITIRPRHELITHGPYSWVRHPSYTGVFLTLSGATLALGAPGTWVAESGVWTPLGFAVAAFWLLKCGFAFRSMCVRLKAEDAVLCETFGAEWEAYASRVPCKFIPGIV</sequence>
<evidence type="ECO:0000256" key="4">
    <source>
        <dbReference type="ARBA" id="ARBA00023136"/>
    </source>
</evidence>
<keyword evidence="5" id="KW-0256">Endoplasmic reticulum</keyword>
<comment type="caution">
    <text evidence="6">The sequence shown here is derived from an EMBL/GenBank/DDBJ whole genome shotgun (WGS) entry which is preliminary data.</text>
</comment>
<name>A0A8S0WZ73_CYCAE</name>
<comment type="subcellular location">
    <subcellularLocation>
        <location evidence="5">Endoplasmic reticulum membrane</location>
        <topology evidence="5">Multi-pass membrane protein</topology>
    </subcellularLocation>
    <subcellularLocation>
        <location evidence="1">Membrane</location>
        <topology evidence="1">Multi-pass membrane protein</topology>
    </subcellularLocation>
</comment>
<feature type="transmembrane region" description="Helical" evidence="5">
    <location>
        <begin position="97"/>
        <end position="122"/>
    </location>
</feature>
<keyword evidence="5" id="KW-0808">Transferase</keyword>
<dbReference type="GO" id="GO:0032259">
    <property type="term" value="P:methylation"/>
    <property type="evidence" value="ECO:0007669"/>
    <property type="project" value="UniProtKB-KW"/>
</dbReference>
<evidence type="ECO:0000313" key="6">
    <source>
        <dbReference type="EMBL" id="CAA7262508.1"/>
    </source>
</evidence>
<keyword evidence="2 5" id="KW-0812">Transmembrane</keyword>
<dbReference type="Gene3D" id="1.20.120.1630">
    <property type="match status" value="1"/>
</dbReference>
<feature type="transmembrane region" description="Helical" evidence="5">
    <location>
        <begin position="183"/>
        <end position="203"/>
    </location>
</feature>
<evidence type="ECO:0000256" key="3">
    <source>
        <dbReference type="ARBA" id="ARBA00022989"/>
    </source>
</evidence>
<accession>A0A8S0WZ73</accession>
<comment type="catalytic activity">
    <reaction evidence="5">
        <text>[protein]-C-terminal S-[(2E,6E)-farnesyl]-L-cysteine + S-adenosyl-L-methionine = [protein]-C-terminal S-[(2E,6E)-farnesyl]-L-cysteine methyl ester + S-adenosyl-L-homocysteine</text>
        <dbReference type="Rhea" id="RHEA:21672"/>
        <dbReference type="Rhea" id="RHEA-COMP:12125"/>
        <dbReference type="Rhea" id="RHEA-COMP:12126"/>
        <dbReference type="ChEBI" id="CHEBI:57856"/>
        <dbReference type="ChEBI" id="CHEBI:59789"/>
        <dbReference type="ChEBI" id="CHEBI:90510"/>
        <dbReference type="ChEBI" id="CHEBI:90511"/>
        <dbReference type="EC" id="2.1.1.100"/>
    </reaction>
</comment>
<dbReference type="GO" id="GO:0005789">
    <property type="term" value="C:endoplasmic reticulum membrane"/>
    <property type="evidence" value="ECO:0007669"/>
    <property type="project" value="UniProtKB-SubCell"/>
</dbReference>
<dbReference type="InterPro" id="IPR007269">
    <property type="entry name" value="ICMT_MeTrfase"/>
</dbReference>
<keyword evidence="4 5" id="KW-0472">Membrane</keyword>
<protein>
    <recommendedName>
        <fullName evidence="5">Protein-S-isoprenylcysteine O-methyltransferase</fullName>
        <ecNumber evidence="5">2.1.1.100</ecNumber>
    </recommendedName>
</protein>
<dbReference type="EC" id="2.1.1.100" evidence="5"/>
<keyword evidence="3 5" id="KW-1133">Transmembrane helix</keyword>
<feature type="transmembrane region" description="Helical" evidence="5">
    <location>
        <begin position="55"/>
        <end position="77"/>
    </location>
</feature>
<organism evidence="6 7">
    <name type="scientific">Cyclocybe aegerita</name>
    <name type="common">Black poplar mushroom</name>
    <name type="synonym">Agrocybe aegerita</name>
    <dbReference type="NCBI Taxonomy" id="1973307"/>
    <lineage>
        <taxon>Eukaryota</taxon>
        <taxon>Fungi</taxon>
        <taxon>Dikarya</taxon>
        <taxon>Basidiomycota</taxon>
        <taxon>Agaricomycotina</taxon>
        <taxon>Agaricomycetes</taxon>
        <taxon>Agaricomycetidae</taxon>
        <taxon>Agaricales</taxon>
        <taxon>Agaricineae</taxon>
        <taxon>Bolbitiaceae</taxon>
        <taxon>Cyclocybe</taxon>
    </lineage>
</organism>